<protein>
    <submittedName>
        <fullName evidence="2">Uncharacterized protein</fullName>
    </submittedName>
</protein>
<name>A0AAV4SUZ6_CAEEX</name>
<dbReference type="Proteomes" id="UP001054945">
    <property type="component" value="Unassembled WGS sequence"/>
</dbReference>
<evidence type="ECO:0000313" key="2">
    <source>
        <dbReference type="EMBL" id="GIY36387.1"/>
    </source>
</evidence>
<dbReference type="EMBL" id="BPLR01010039">
    <property type="protein sequence ID" value="GIY36387.1"/>
    <property type="molecule type" value="Genomic_DNA"/>
</dbReference>
<reference evidence="2 3" key="1">
    <citation type="submission" date="2021-06" db="EMBL/GenBank/DDBJ databases">
        <title>Caerostris extrusa draft genome.</title>
        <authorList>
            <person name="Kono N."/>
            <person name="Arakawa K."/>
        </authorList>
    </citation>
    <scope>NUCLEOTIDE SEQUENCE [LARGE SCALE GENOMIC DNA]</scope>
</reference>
<feature type="compositionally biased region" description="Polar residues" evidence="1">
    <location>
        <begin position="44"/>
        <end position="53"/>
    </location>
</feature>
<comment type="caution">
    <text evidence="2">The sequence shown here is derived from an EMBL/GenBank/DDBJ whole genome shotgun (WGS) entry which is preliminary data.</text>
</comment>
<evidence type="ECO:0000313" key="3">
    <source>
        <dbReference type="Proteomes" id="UP001054945"/>
    </source>
</evidence>
<gene>
    <name evidence="2" type="ORF">CEXT_741141</name>
</gene>
<keyword evidence="3" id="KW-1185">Reference proteome</keyword>
<accession>A0AAV4SUZ6</accession>
<evidence type="ECO:0000256" key="1">
    <source>
        <dbReference type="SAM" id="MobiDB-lite"/>
    </source>
</evidence>
<sequence>MPPDPFLLVLRVKQEIEAGICNKKRHLCMKQAIPLRRRGRGDPSNLTNGSSLEKTGKEGSNNGSERGGSAERETNEELSPRARVSVSGKWIYGWVSRIFLVA</sequence>
<proteinExistence type="predicted"/>
<dbReference type="AlphaFoldDB" id="A0AAV4SUZ6"/>
<feature type="compositionally biased region" description="Basic and acidic residues" evidence="1">
    <location>
        <begin position="68"/>
        <end position="80"/>
    </location>
</feature>
<organism evidence="2 3">
    <name type="scientific">Caerostris extrusa</name>
    <name type="common">Bark spider</name>
    <name type="synonym">Caerostris bankana</name>
    <dbReference type="NCBI Taxonomy" id="172846"/>
    <lineage>
        <taxon>Eukaryota</taxon>
        <taxon>Metazoa</taxon>
        <taxon>Ecdysozoa</taxon>
        <taxon>Arthropoda</taxon>
        <taxon>Chelicerata</taxon>
        <taxon>Arachnida</taxon>
        <taxon>Araneae</taxon>
        <taxon>Araneomorphae</taxon>
        <taxon>Entelegynae</taxon>
        <taxon>Araneoidea</taxon>
        <taxon>Araneidae</taxon>
        <taxon>Caerostris</taxon>
    </lineage>
</organism>
<feature type="region of interest" description="Disordered" evidence="1">
    <location>
        <begin position="32"/>
        <end position="83"/>
    </location>
</feature>